<feature type="transmembrane region" description="Helical" evidence="9">
    <location>
        <begin position="323"/>
        <end position="345"/>
    </location>
</feature>
<keyword evidence="8 9" id="KW-0472">Membrane</keyword>
<reference evidence="10 11" key="1">
    <citation type="submission" date="2018-08" db="EMBL/GenBank/DDBJ databases">
        <title>Mountain-cultivated ginseng endophyte, Burkholderia stabilis and its activity against ginseng root rot disease.</title>
        <authorList>
            <person name="Tapan Kumar M."/>
            <person name="Bae H."/>
            <person name="Shanmugam G."/>
            <person name="Jeon J."/>
        </authorList>
    </citation>
    <scope>NUCLEOTIDE SEQUENCE [LARGE SCALE GENOMIC DNA]</scope>
    <source>
        <strain evidence="10 11">EB159</strain>
    </source>
</reference>
<feature type="transmembrane region" description="Helical" evidence="9">
    <location>
        <begin position="12"/>
        <end position="36"/>
    </location>
</feature>
<feature type="transmembrane region" description="Helical" evidence="9">
    <location>
        <begin position="98"/>
        <end position="123"/>
    </location>
</feature>
<feature type="transmembrane region" description="Helical" evidence="9">
    <location>
        <begin position="263"/>
        <end position="284"/>
    </location>
</feature>
<protein>
    <recommendedName>
        <fullName evidence="2">Lipopolysaccharide export system permease protein LptF</fullName>
    </recommendedName>
</protein>
<dbReference type="NCBIfam" id="TIGR04407">
    <property type="entry name" value="LptF_YjgP"/>
    <property type="match status" value="1"/>
</dbReference>
<keyword evidence="5" id="KW-0997">Cell inner membrane</keyword>
<comment type="caution">
    <text evidence="10">The sequence shown here is derived from an EMBL/GenBank/DDBJ whole genome shotgun (WGS) entry which is preliminary data.</text>
</comment>
<dbReference type="InterPro" id="IPR030922">
    <property type="entry name" value="LptF"/>
</dbReference>
<evidence type="ECO:0000313" key="11">
    <source>
        <dbReference type="Proteomes" id="UP000289650"/>
    </source>
</evidence>
<evidence type="ECO:0000256" key="7">
    <source>
        <dbReference type="ARBA" id="ARBA00022989"/>
    </source>
</evidence>
<keyword evidence="3" id="KW-0813">Transport</keyword>
<evidence type="ECO:0000256" key="5">
    <source>
        <dbReference type="ARBA" id="ARBA00022519"/>
    </source>
</evidence>
<dbReference type="Pfam" id="PF03739">
    <property type="entry name" value="LptF_LptG"/>
    <property type="match status" value="1"/>
</dbReference>
<evidence type="ECO:0000256" key="9">
    <source>
        <dbReference type="SAM" id="Phobius"/>
    </source>
</evidence>
<gene>
    <name evidence="10" type="primary">lptF</name>
    <name evidence="10" type="ORF">D1006_03985</name>
</gene>
<evidence type="ECO:0000313" key="10">
    <source>
        <dbReference type="EMBL" id="RXV71601.1"/>
    </source>
</evidence>
<name>A0A4Q2ARN3_9BURK</name>
<evidence type="ECO:0000256" key="3">
    <source>
        <dbReference type="ARBA" id="ARBA00022448"/>
    </source>
</evidence>
<comment type="subcellular location">
    <subcellularLocation>
        <location evidence="1">Cell inner membrane</location>
        <topology evidence="1">Multi-pass membrane protein</topology>
    </subcellularLocation>
</comment>
<dbReference type="OrthoDB" id="9778062at2"/>
<keyword evidence="6 9" id="KW-0812">Transmembrane</keyword>
<evidence type="ECO:0000256" key="2">
    <source>
        <dbReference type="ARBA" id="ARBA00014213"/>
    </source>
</evidence>
<sequence>MIFERSLQRELAYTAGAVFMVLLTIMLTTMMIRIVGYAASGEIDPRDVLVLIGLTVIGYLAVMLVVTLFVSILFVLTRWYRDSEMVVWLASGVSLTRLIKPIGVFATPIILLIAFFAFVGWPWSNQQSKMIKARFQQRDEISLLAPGQFRESATNHRVFFIEKMTPDQSKVQNVFVTSTENGKVNVVVSQTGHTETRDGNRFVVLENGRRYDGTPGQPNFKIMEFERYGVKITSTPVVNVPTTNSTPTLDLLRNPTRDNLAEFAWRAGLPLIALNLLVLGIPLAYQNPRRSRTINLVMAVLIYLTYSNLLNVVQAQIEQGKMSFGVGLIGLHALVAVIVAVIFWLRVRNRPLFTRALFGRSGA</sequence>
<keyword evidence="4" id="KW-1003">Cell membrane</keyword>
<organism evidence="10 11">
    <name type="scientific">Burkholderia stabilis</name>
    <dbReference type="NCBI Taxonomy" id="95485"/>
    <lineage>
        <taxon>Bacteria</taxon>
        <taxon>Pseudomonadati</taxon>
        <taxon>Pseudomonadota</taxon>
        <taxon>Betaproteobacteria</taxon>
        <taxon>Burkholderiales</taxon>
        <taxon>Burkholderiaceae</taxon>
        <taxon>Burkholderia</taxon>
        <taxon>Burkholderia cepacia complex</taxon>
    </lineage>
</organism>
<dbReference type="GO" id="GO:0043190">
    <property type="term" value="C:ATP-binding cassette (ABC) transporter complex"/>
    <property type="evidence" value="ECO:0007669"/>
    <property type="project" value="InterPro"/>
</dbReference>
<dbReference type="EMBL" id="QWEX01000001">
    <property type="protein sequence ID" value="RXV71601.1"/>
    <property type="molecule type" value="Genomic_DNA"/>
</dbReference>
<dbReference type="RefSeq" id="WP_129512754.1">
    <property type="nucleotide sequence ID" value="NZ_QWEX01000001.1"/>
</dbReference>
<feature type="transmembrane region" description="Helical" evidence="9">
    <location>
        <begin position="296"/>
        <end position="317"/>
    </location>
</feature>
<dbReference type="PANTHER" id="PTHR33529:SF7">
    <property type="entry name" value="LIPOPOLYSACCHARIDE EXPORT SYSTEM PERMEASE PROTEIN LPTF"/>
    <property type="match status" value="1"/>
</dbReference>
<proteinExistence type="predicted"/>
<dbReference type="InterPro" id="IPR005495">
    <property type="entry name" value="LptG/LptF_permease"/>
</dbReference>
<dbReference type="PANTHER" id="PTHR33529">
    <property type="entry name" value="SLR0882 PROTEIN-RELATED"/>
    <property type="match status" value="1"/>
</dbReference>
<feature type="transmembrane region" description="Helical" evidence="9">
    <location>
        <begin position="48"/>
        <end position="77"/>
    </location>
</feature>
<dbReference type="GO" id="GO:0015920">
    <property type="term" value="P:lipopolysaccharide transport"/>
    <property type="evidence" value="ECO:0007669"/>
    <property type="project" value="TreeGrafter"/>
</dbReference>
<dbReference type="GO" id="GO:0055085">
    <property type="term" value="P:transmembrane transport"/>
    <property type="evidence" value="ECO:0007669"/>
    <property type="project" value="InterPro"/>
</dbReference>
<evidence type="ECO:0000256" key="4">
    <source>
        <dbReference type="ARBA" id="ARBA00022475"/>
    </source>
</evidence>
<evidence type="ECO:0000256" key="8">
    <source>
        <dbReference type="ARBA" id="ARBA00023136"/>
    </source>
</evidence>
<dbReference type="AlphaFoldDB" id="A0A4Q2ARN3"/>
<evidence type="ECO:0000256" key="1">
    <source>
        <dbReference type="ARBA" id="ARBA00004429"/>
    </source>
</evidence>
<accession>A0A4Q2ARN3</accession>
<keyword evidence="7 9" id="KW-1133">Transmembrane helix</keyword>
<evidence type="ECO:0000256" key="6">
    <source>
        <dbReference type="ARBA" id="ARBA00022692"/>
    </source>
</evidence>
<dbReference type="Proteomes" id="UP000289650">
    <property type="component" value="Unassembled WGS sequence"/>
</dbReference>